<feature type="domain" description="G" evidence="2">
    <location>
        <begin position="3"/>
        <end position="26"/>
    </location>
</feature>
<dbReference type="EMBL" id="AIDX01000001">
    <property type="protein sequence ID" value="EIQ82294.1"/>
    <property type="molecule type" value="Genomic_DNA"/>
</dbReference>
<proteinExistence type="predicted"/>
<reference evidence="3 4" key="1">
    <citation type="journal article" date="2012" name="PLoS ONE">
        <title>Gene Repertoire Evolution of Streptococcus pyogenes Inferred from Phylogenomic Analysis with Streptococcus canis and Streptococcus dysgalactiae.</title>
        <authorList>
            <person name="Lefebure T."/>
            <person name="Richards V.P."/>
            <person name="Lang P."/>
            <person name="Pavinski-Bitar P."/>
            <person name="Stanhope M.J."/>
        </authorList>
    </citation>
    <scope>NUCLEOTIDE SEQUENCE [LARGE SCALE GENOMIC DNA]</scope>
    <source>
        <strain evidence="3 4">FSL Z3-227</strain>
    </source>
</reference>
<evidence type="ECO:0000313" key="4">
    <source>
        <dbReference type="Proteomes" id="UP000004423"/>
    </source>
</evidence>
<dbReference type="AlphaFoldDB" id="A0AAV3FTN4"/>
<keyword evidence="1" id="KW-0812">Transmembrane</keyword>
<sequence length="109" mass="12140">MTKIALIGNPNSGKSSLFNLLTRTNRPTGGKLARSLVLLGQPVTRWIVLAGGCVLALVYVIVERSTLDPSQVITRSHLERIRQEEKVNVNAYSCNLYRSFNHSKSYPLQ</sequence>
<dbReference type="InterPro" id="IPR027417">
    <property type="entry name" value="P-loop_NTPase"/>
</dbReference>
<gene>
    <name evidence="3" type="ORF">SCAZ3_08025</name>
</gene>
<accession>A0AAV3FTN4</accession>
<organism evidence="3 4">
    <name type="scientific">Streptococcus canis FSL Z3-227</name>
    <dbReference type="NCBI Taxonomy" id="482234"/>
    <lineage>
        <taxon>Bacteria</taxon>
        <taxon>Bacillati</taxon>
        <taxon>Bacillota</taxon>
        <taxon>Bacilli</taxon>
        <taxon>Lactobacillales</taxon>
        <taxon>Streptococcaceae</taxon>
        <taxon>Streptococcus</taxon>
    </lineage>
</organism>
<comment type="caution">
    <text evidence="3">The sequence shown here is derived from an EMBL/GenBank/DDBJ whole genome shotgun (WGS) entry which is preliminary data.</text>
</comment>
<protein>
    <recommendedName>
        <fullName evidence="2">G domain-containing protein</fullName>
    </recommendedName>
</protein>
<evidence type="ECO:0000313" key="3">
    <source>
        <dbReference type="EMBL" id="EIQ82294.1"/>
    </source>
</evidence>
<dbReference type="Pfam" id="PF01926">
    <property type="entry name" value="MMR_HSR1"/>
    <property type="match status" value="1"/>
</dbReference>
<dbReference type="GO" id="GO:0005525">
    <property type="term" value="F:GTP binding"/>
    <property type="evidence" value="ECO:0007669"/>
    <property type="project" value="InterPro"/>
</dbReference>
<name>A0AAV3FTN4_STRCB</name>
<keyword evidence="1" id="KW-0472">Membrane</keyword>
<dbReference type="InterPro" id="IPR006073">
    <property type="entry name" value="GTP-bd"/>
</dbReference>
<evidence type="ECO:0000259" key="2">
    <source>
        <dbReference type="Pfam" id="PF01926"/>
    </source>
</evidence>
<feature type="transmembrane region" description="Helical" evidence="1">
    <location>
        <begin position="43"/>
        <end position="62"/>
    </location>
</feature>
<keyword evidence="1" id="KW-1133">Transmembrane helix</keyword>
<evidence type="ECO:0000256" key="1">
    <source>
        <dbReference type="SAM" id="Phobius"/>
    </source>
</evidence>
<dbReference type="Proteomes" id="UP000004423">
    <property type="component" value="Unassembled WGS sequence"/>
</dbReference>
<dbReference type="Gene3D" id="3.40.50.300">
    <property type="entry name" value="P-loop containing nucleotide triphosphate hydrolases"/>
    <property type="match status" value="1"/>
</dbReference>
<dbReference type="SUPFAM" id="SSF52540">
    <property type="entry name" value="P-loop containing nucleoside triphosphate hydrolases"/>
    <property type="match status" value="1"/>
</dbReference>